<dbReference type="PANTHER" id="PTHR35562">
    <property type="entry name" value="DNA ENDONUCLEASE SMRA-RELATED"/>
    <property type="match status" value="1"/>
</dbReference>
<name>V5BWV9_9GAMM</name>
<comment type="caution">
    <text evidence="2">The sequence shown here is derived from an EMBL/GenBank/DDBJ whole genome shotgun (WGS) entry which is preliminary data.</text>
</comment>
<dbReference type="EMBL" id="AYLO01000058">
    <property type="protein sequence ID" value="ESS72344.1"/>
    <property type="molecule type" value="Genomic_DNA"/>
</dbReference>
<dbReference type="Pfam" id="PF01713">
    <property type="entry name" value="Smr"/>
    <property type="match status" value="1"/>
</dbReference>
<dbReference type="SMART" id="SM00463">
    <property type="entry name" value="SMR"/>
    <property type="match status" value="1"/>
</dbReference>
<reference evidence="2 3" key="1">
    <citation type="journal article" date="2013" name="Genome Announc.">
        <title>Draft Genome Sequence of the Methanotrophic Gammaproteobacterium Methyloglobulus morosus DSM 22980 Strain KoM1.</title>
        <authorList>
            <person name="Poehlein A."/>
            <person name="Deutzmann J.S."/>
            <person name="Daniel R."/>
            <person name="Simeonova D.D."/>
        </authorList>
    </citation>
    <scope>NUCLEOTIDE SEQUENCE [LARGE SCALE GENOMIC DNA]</scope>
    <source>
        <strain evidence="2 3">KoM1</strain>
    </source>
</reference>
<dbReference type="SUPFAM" id="SSF160443">
    <property type="entry name" value="SMR domain-like"/>
    <property type="match status" value="1"/>
</dbReference>
<evidence type="ECO:0000313" key="2">
    <source>
        <dbReference type="EMBL" id="ESS72344.1"/>
    </source>
</evidence>
<keyword evidence="3" id="KW-1185">Reference proteome</keyword>
<accession>V5BWV9</accession>
<dbReference type="InterPro" id="IPR002625">
    <property type="entry name" value="Smr_dom"/>
</dbReference>
<dbReference type="PATRIC" id="fig|1116472.3.peg.1841"/>
<dbReference type="PROSITE" id="PS50828">
    <property type="entry name" value="SMR"/>
    <property type="match status" value="1"/>
</dbReference>
<dbReference type="STRING" id="1116472.MGMO_60c00080"/>
<evidence type="ECO:0000259" key="1">
    <source>
        <dbReference type="PROSITE" id="PS50828"/>
    </source>
</evidence>
<sequence length="188" mass="21155">MTKKIINPKDSDLFRQTIGDVRAVKSDKVVLTQDNPPPKPYPKPRHPDLNDAWQDAIAPDIDAVDHEEILSFAALGVQNSVLAKLRKGFFGVQAEIDLHGLNRLAAKQQFVQFLHDALARGYRCVHIIHGKGYRSSDNHPVLKNHLNRWLRQHKDVLAFCSTPPRKGGAGAVYVLLKSSKDHPDKYDE</sequence>
<feature type="domain" description="Smr" evidence="1">
    <location>
        <begin position="96"/>
        <end position="177"/>
    </location>
</feature>
<gene>
    <name evidence="2" type="ORF">MGMO_60c00080</name>
</gene>
<dbReference type="Gene3D" id="3.30.1370.110">
    <property type="match status" value="1"/>
</dbReference>
<dbReference type="OrthoDB" id="9808881at2"/>
<dbReference type="Proteomes" id="UP000017842">
    <property type="component" value="Unassembled WGS sequence"/>
</dbReference>
<proteinExistence type="predicted"/>
<evidence type="ECO:0000313" key="3">
    <source>
        <dbReference type="Proteomes" id="UP000017842"/>
    </source>
</evidence>
<dbReference type="eggNOG" id="COG2840">
    <property type="taxonomic scope" value="Bacteria"/>
</dbReference>
<dbReference type="RefSeq" id="WP_023494605.1">
    <property type="nucleotide sequence ID" value="NZ_AYLO01000058.1"/>
</dbReference>
<dbReference type="AlphaFoldDB" id="V5BWV9"/>
<protein>
    <submittedName>
        <fullName evidence="2">Smr protein/MutS2</fullName>
    </submittedName>
</protein>
<organism evidence="2 3">
    <name type="scientific">Methyloglobulus morosus KoM1</name>
    <dbReference type="NCBI Taxonomy" id="1116472"/>
    <lineage>
        <taxon>Bacteria</taxon>
        <taxon>Pseudomonadati</taxon>
        <taxon>Pseudomonadota</taxon>
        <taxon>Gammaproteobacteria</taxon>
        <taxon>Methylococcales</taxon>
        <taxon>Methylococcaceae</taxon>
        <taxon>Methyloglobulus</taxon>
    </lineage>
</organism>
<dbReference type="PANTHER" id="PTHR35562:SF2">
    <property type="entry name" value="DNA ENDONUCLEASE SMRA-RELATED"/>
    <property type="match status" value="1"/>
</dbReference>
<dbReference type="InterPro" id="IPR036063">
    <property type="entry name" value="Smr_dom_sf"/>
</dbReference>
<dbReference type="GO" id="GO:0004520">
    <property type="term" value="F:DNA endonuclease activity"/>
    <property type="evidence" value="ECO:0007669"/>
    <property type="project" value="TreeGrafter"/>
</dbReference>